<sequence length="877" mass="99349">MDHLPPPEHGRKPACFAVPLLGNTSIGNHDFWTFPIATDIARDKKGYLVPEGRNGDASNDESFFARVQTWLYFGLLREFFGLSFKPEDFIAMSPEADPSINSGRLTEYMKNWVEKSSKMPGPSMEAELRQKLIVLKTSWRFVNTIDYIELAKTDDHALVLFSIRALITTLSNMMYEHRKDDADPNGYFRINSDIYSLPELPRSYLPLVAYMERTGWCSAEIMRLLSTYTCTTVWYLACLHEGEPNRLDHTSCTPASACIARNITADTYRSTHFLESCQCAAIGPDADAVMDALRHDAIPLIRCTVFDDVNIDFKVVSSMRARDHFAISHVWADGMGVQRQNKIHTCHLLNILTQVRKAYICNLAHQLESIWCPSAQLIAERIATRKQSFLIWIDAFCIPDSLDSEAILLKRKGISQIDTVFAGSEAVLVMDRGLMKDIQDCSSTIELLGRLTTCGWMTRSWTYLEASLSQPITTYICTGTQLVSLFDVLQLGNQYLRLDVSSQGVYRDLITTLQPFLVQWIPKVKYLKPGHEEFCRFMWIWNALSDRAISRSEDMCFIVAMLMRLDVLDLMTCPEEERFAALIQDFPFLPRSFLCKNMPRIASGTAERRWLPSMVKTKINIYEDSFDFTDEGIIIGPDLAFKTLLCTDKPLLDTFSIGIPNLGSSRYARTYYTIRLHQPSSTVDTPPTTTSYCIALSANGSRTFETDPEHTDKYIRFMFGHGVCLKIRGHRADGAVEADYVTSLTYTARGPGNTPNSSLEHFDVEYVGATVIVPCGRTPPCDKGTDRVFDRYSSYGDDTNNALASVDEEEEEDAQESHPSILLSLGQCRARADESLPPRLELLQYARLHDRPSQRDHQLVMRHHGPKLEGHANYQKS</sequence>
<dbReference type="AlphaFoldDB" id="U1HZ55"/>
<dbReference type="EMBL" id="KE720780">
    <property type="protein sequence ID" value="ERF76165.1"/>
    <property type="molecule type" value="Genomic_DNA"/>
</dbReference>
<evidence type="ECO:0000313" key="2">
    <source>
        <dbReference type="Proteomes" id="UP000019373"/>
    </source>
</evidence>
<dbReference type="RefSeq" id="XP_007786631.1">
    <property type="nucleotide sequence ID" value="XM_007788441.1"/>
</dbReference>
<protein>
    <recommendedName>
        <fullName evidence="3">Heterokaryon incompatibility domain-containing protein</fullName>
    </recommendedName>
</protein>
<dbReference type="OrthoDB" id="2426273at2759"/>
<organism evidence="1 2">
    <name type="scientific">Endocarpon pusillum (strain Z07020 / HMAS-L-300199)</name>
    <name type="common">Lichen-forming fungus</name>
    <dbReference type="NCBI Taxonomy" id="1263415"/>
    <lineage>
        <taxon>Eukaryota</taxon>
        <taxon>Fungi</taxon>
        <taxon>Dikarya</taxon>
        <taxon>Ascomycota</taxon>
        <taxon>Pezizomycotina</taxon>
        <taxon>Eurotiomycetes</taxon>
        <taxon>Chaetothyriomycetidae</taxon>
        <taxon>Verrucariales</taxon>
        <taxon>Verrucariaceae</taxon>
        <taxon>Endocarpon</taxon>
    </lineage>
</organism>
<gene>
    <name evidence="1" type="ORF">EPUS_01499</name>
</gene>
<keyword evidence="2" id="KW-1185">Reference proteome</keyword>
<dbReference type="Proteomes" id="UP000019373">
    <property type="component" value="Unassembled WGS sequence"/>
</dbReference>
<dbReference type="HOGENOM" id="CLU_327048_0_0_1"/>
<evidence type="ECO:0008006" key="3">
    <source>
        <dbReference type="Google" id="ProtNLM"/>
    </source>
</evidence>
<proteinExistence type="predicted"/>
<reference evidence="2" key="1">
    <citation type="journal article" date="2014" name="BMC Genomics">
        <title>Genome characteristics reveal the impact of lichenization on lichen-forming fungus Endocarpon pusillum Hedwig (Verrucariales, Ascomycota).</title>
        <authorList>
            <person name="Wang Y.-Y."/>
            <person name="Liu B."/>
            <person name="Zhang X.-Y."/>
            <person name="Zhou Q.-M."/>
            <person name="Zhang T."/>
            <person name="Li H."/>
            <person name="Yu Y.-F."/>
            <person name="Zhang X.-L."/>
            <person name="Hao X.-Y."/>
            <person name="Wang M."/>
            <person name="Wang L."/>
            <person name="Wei J.-C."/>
        </authorList>
    </citation>
    <scope>NUCLEOTIDE SEQUENCE [LARGE SCALE GENOMIC DNA]</scope>
    <source>
        <strain evidence="2">Z07020 / HMAS-L-300199</strain>
    </source>
</reference>
<name>U1HZ55_ENDPU</name>
<dbReference type="PANTHER" id="PTHR39596:SF4">
    <property type="entry name" value="HET DOMAIN PROTEIN (AFU_ORTHOLOGUE AFUA_3G03140)-RELATED"/>
    <property type="match status" value="1"/>
</dbReference>
<dbReference type="GeneID" id="19236555"/>
<dbReference type="PANTHER" id="PTHR39596">
    <property type="match status" value="1"/>
</dbReference>
<dbReference type="eggNOG" id="ENOG502SQ4R">
    <property type="taxonomic scope" value="Eukaryota"/>
</dbReference>
<evidence type="ECO:0000313" key="1">
    <source>
        <dbReference type="EMBL" id="ERF76165.1"/>
    </source>
</evidence>
<accession>U1HZ55</accession>